<evidence type="ECO:0000313" key="2">
    <source>
        <dbReference type="EMBL" id="MCG2578677.1"/>
    </source>
</evidence>
<name>A0ABS9K688_9RHOO</name>
<dbReference type="NCBIfam" id="TIGR03014">
    <property type="entry name" value="EpsL"/>
    <property type="match status" value="1"/>
</dbReference>
<protein>
    <submittedName>
        <fullName evidence="2">Exosortase B-associated extracellular polysaccharide biosynthesis transporter EpsL</fullName>
    </submittedName>
</protein>
<dbReference type="Pfam" id="PF10082">
    <property type="entry name" value="BBP2_2"/>
    <property type="match status" value="1"/>
</dbReference>
<keyword evidence="3" id="KW-1185">Reference proteome</keyword>
<keyword evidence="1" id="KW-0732">Signal</keyword>
<dbReference type="Proteomes" id="UP001165384">
    <property type="component" value="Unassembled WGS sequence"/>
</dbReference>
<accession>A0ABS9K688</accession>
<gene>
    <name evidence="2" type="primary">epsL</name>
    <name evidence="2" type="ORF">LZ012_16890</name>
</gene>
<feature type="chain" id="PRO_5045523120" evidence="1">
    <location>
        <begin position="29"/>
        <end position="404"/>
    </location>
</feature>
<comment type="caution">
    <text evidence="2">The sequence shown here is derived from an EMBL/GenBank/DDBJ whole genome shotgun (WGS) entry which is preliminary data.</text>
</comment>
<reference evidence="2" key="1">
    <citation type="submission" date="2022-01" db="EMBL/GenBank/DDBJ databases">
        <authorList>
            <person name="Jo J.-H."/>
            <person name="Im W.-T."/>
        </authorList>
    </citation>
    <scope>NUCLEOTIDE SEQUENCE</scope>
    <source>
        <strain evidence="2">XY25</strain>
    </source>
</reference>
<organism evidence="2 3">
    <name type="scientific">Dechloromonas hankyongensis</name>
    <dbReference type="NCBI Taxonomy" id="2908002"/>
    <lineage>
        <taxon>Bacteria</taxon>
        <taxon>Pseudomonadati</taxon>
        <taxon>Pseudomonadota</taxon>
        <taxon>Betaproteobacteria</taxon>
        <taxon>Rhodocyclales</taxon>
        <taxon>Azonexaceae</taxon>
        <taxon>Dechloromonas</taxon>
    </lineage>
</organism>
<dbReference type="InterPro" id="IPR018759">
    <property type="entry name" value="BBP2_2"/>
</dbReference>
<dbReference type="RefSeq" id="WP_275712066.1">
    <property type="nucleotide sequence ID" value="NZ_JAKLTN010000004.1"/>
</dbReference>
<proteinExistence type="predicted"/>
<evidence type="ECO:0000313" key="3">
    <source>
        <dbReference type="Proteomes" id="UP001165384"/>
    </source>
</evidence>
<dbReference type="EMBL" id="JAKLTN010000004">
    <property type="protein sequence ID" value="MCG2578677.1"/>
    <property type="molecule type" value="Genomic_DNA"/>
</dbReference>
<sequence length="404" mass="45131">MAFSAQRSPARIAAALLIACAAPGSVWAGPEDAVNFVAGTSVTYDDNLFRLSSGRPVPIAGKTSRSDFIYTAFAGVNIDKSYSLQRFQLDVTGTRYQYQEYDFLSFTAVDYRGAWLWSLTPSLTGTFYADRAELPSNFADFTNQNRRNVQVSEVRRATVDWAAGGAWHLVGGVIQSRVNNSGGFTEVGNYVQDSVEAGVKYVSAADNSLTLVQRESRGEYSDRTLGNGTLLDTRYDQSETELRGQWRVTGHSTLDGRIGYLDREHKHYEQRDYSGAVGRLSYLWQPTGKLQFTLAAGRDLFSYQNASSSYYSYDYISLTPGWLISDKTTLRLRLDAGRRDFRGPVQPTAQTREDNVRTAQLNLSWRPLPTVDVGAHLTREQRSSNIDRLTYHDNLAGVSVTLRF</sequence>
<feature type="signal peptide" evidence="1">
    <location>
        <begin position="1"/>
        <end position="28"/>
    </location>
</feature>
<evidence type="ECO:0000256" key="1">
    <source>
        <dbReference type="SAM" id="SignalP"/>
    </source>
</evidence>
<dbReference type="InterPro" id="IPR017465">
    <property type="entry name" value="EpsL_proteobac"/>
</dbReference>